<keyword evidence="2 4" id="KW-0378">Hydrolase</keyword>
<dbReference type="SUPFAM" id="SSF53474">
    <property type="entry name" value="alpha/beta-Hydrolases"/>
    <property type="match status" value="1"/>
</dbReference>
<dbReference type="PANTHER" id="PTHR48081:SF30">
    <property type="entry name" value="ACETYL-HYDROLASE LIPR-RELATED"/>
    <property type="match status" value="1"/>
</dbReference>
<dbReference type="GO" id="GO:0016787">
    <property type="term" value="F:hydrolase activity"/>
    <property type="evidence" value="ECO:0007669"/>
    <property type="project" value="UniProtKB-KW"/>
</dbReference>
<dbReference type="InterPro" id="IPR013094">
    <property type="entry name" value="AB_hydrolase_3"/>
</dbReference>
<sequence>MTAYDRVEAARQMIDPRQGRWRNRLLTLLLRLTVKSRHGLHIEIEELRRKFALLDRPAAKDIPGDVQRQAVSCNGVAAQWLIPRHHRQERVLLYLHGGAFVAYTPDAYAAMVASWCRPLKARALMVDYPLAPEHPFPAALDQCLEAYCWLLEQGVRAQDIVLVGDSAGGNLAMALLQRLRDAEQPLPACAAMLSPFLDLTLSGTSALGNARHDPIFTLPFAVGIRRFYAAPEQFADASVSPLFGRFEGLPPLLLQVGSSEMLLDDAVRAANKAVAAGVPVRLEVWRNLPHVFQLILALPQARAAAGNLQRFIIEHTTWGG</sequence>
<name>A0ABU7H5E3_9PSED</name>
<comment type="similarity">
    <text evidence="1">Belongs to the 'GDXG' lipolytic enzyme family.</text>
</comment>
<dbReference type="PANTHER" id="PTHR48081">
    <property type="entry name" value="AB HYDROLASE SUPERFAMILY PROTEIN C4A8.06C"/>
    <property type="match status" value="1"/>
</dbReference>
<feature type="domain" description="Alpha/beta hydrolase fold-3" evidence="3">
    <location>
        <begin position="92"/>
        <end position="293"/>
    </location>
</feature>
<accession>A0ABU7H5E3</accession>
<protein>
    <submittedName>
        <fullName evidence="4">Alpha/beta hydrolase</fullName>
    </submittedName>
</protein>
<keyword evidence="5" id="KW-1185">Reference proteome</keyword>
<dbReference type="InterPro" id="IPR029058">
    <property type="entry name" value="AB_hydrolase_fold"/>
</dbReference>
<dbReference type="InterPro" id="IPR050300">
    <property type="entry name" value="GDXG_lipolytic_enzyme"/>
</dbReference>
<organism evidence="4 5">
    <name type="scientific">Pseudomonas carassii</name>
    <dbReference type="NCBI Taxonomy" id="3115855"/>
    <lineage>
        <taxon>Bacteria</taxon>
        <taxon>Pseudomonadati</taxon>
        <taxon>Pseudomonadota</taxon>
        <taxon>Gammaproteobacteria</taxon>
        <taxon>Pseudomonadales</taxon>
        <taxon>Pseudomonadaceae</taxon>
        <taxon>Pseudomonas</taxon>
    </lineage>
</organism>
<evidence type="ECO:0000313" key="4">
    <source>
        <dbReference type="EMBL" id="MEE1886484.1"/>
    </source>
</evidence>
<proteinExistence type="inferred from homology"/>
<evidence type="ECO:0000259" key="3">
    <source>
        <dbReference type="Pfam" id="PF07859"/>
    </source>
</evidence>
<dbReference type="Proteomes" id="UP001354227">
    <property type="component" value="Unassembled WGS sequence"/>
</dbReference>
<evidence type="ECO:0000256" key="1">
    <source>
        <dbReference type="ARBA" id="ARBA00010515"/>
    </source>
</evidence>
<gene>
    <name evidence="4" type="ORF">V0R62_02340</name>
</gene>
<evidence type="ECO:0000313" key="5">
    <source>
        <dbReference type="Proteomes" id="UP001354227"/>
    </source>
</evidence>
<dbReference type="RefSeq" id="WP_330102558.1">
    <property type="nucleotide sequence ID" value="NZ_JAZDCT010000002.1"/>
</dbReference>
<dbReference type="Pfam" id="PF07859">
    <property type="entry name" value="Abhydrolase_3"/>
    <property type="match status" value="1"/>
</dbReference>
<dbReference type="EMBL" id="JAZDCT010000002">
    <property type="protein sequence ID" value="MEE1886484.1"/>
    <property type="molecule type" value="Genomic_DNA"/>
</dbReference>
<reference evidence="4" key="1">
    <citation type="submission" date="2024-01" db="EMBL/GenBank/DDBJ databases">
        <title>Unpublished Manusciprt.</title>
        <authorList>
            <person name="Duman M."/>
            <person name="Valdes E.G."/>
            <person name="Ajmi N."/>
            <person name="Altun S."/>
            <person name="Saticioglu I.B."/>
        </authorList>
    </citation>
    <scope>NUCLEOTIDE SEQUENCE</scope>
    <source>
        <strain evidence="4">137P</strain>
    </source>
</reference>
<evidence type="ECO:0000256" key="2">
    <source>
        <dbReference type="ARBA" id="ARBA00022801"/>
    </source>
</evidence>
<dbReference type="Gene3D" id="3.40.50.1820">
    <property type="entry name" value="alpha/beta hydrolase"/>
    <property type="match status" value="1"/>
</dbReference>
<comment type="caution">
    <text evidence="4">The sequence shown here is derived from an EMBL/GenBank/DDBJ whole genome shotgun (WGS) entry which is preliminary data.</text>
</comment>